<dbReference type="PROSITE" id="PS51085">
    <property type="entry name" value="2FE2S_FER_2"/>
    <property type="match status" value="1"/>
</dbReference>
<dbReference type="InterPro" id="IPR012675">
    <property type="entry name" value="Beta-grasp_dom_sf"/>
</dbReference>
<keyword evidence="2" id="KW-0479">Metal-binding</keyword>
<dbReference type="Gene3D" id="1.10.150.120">
    <property type="entry name" value="[2Fe-2S]-binding domain"/>
    <property type="match status" value="1"/>
</dbReference>
<name>L9ZI99_9EURY</name>
<dbReference type="InterPro" id="IPR001041">
    <property type="entry name" value="2Fe-2S_ferredoxin-type"/>
</dbReference>
<dbReference type="GO" id="GO:0051537">
    <property type="term" value="F:2 iron, 2 sulfur cluster binding"/>
    <property type="evidence" value="ECO:0007669"/>
    <property type="project" value="UniProtKB-KW"/>
</dbReference>
<dbReference type="EMBL" id="AOIL01000062">
    <property type="protein sequence ID" value="ELY86220.1"/>
    <property type="molecule type" value="Genomic_DNA"/>
</dbReference>
<dbReference type="PATRIC" id="fig|1230458.4.peg.3710"/>
<keyword evidence="1" id="KW-0001">2Fe-2S</keyword>
<comment type="caution">
    <text evidence="8">The sequence shown here is derived from an EMBL/GenBank/DDBJ whole genome shotgun (WGS) entry which is preliminary data.</text>
</comment>
<keyword evidence="4" id="KW-0408">Iron</keyword>
<evidence type="ECO:0000256" key="3">
    <source>
        <dbReference type="ARBA" id="ARBA00023002"/>
    </source>
</evidence>
<evidence type="ECO:0000256" key="4">
    <source>
        <dbReference type="ARBA" id="ARBA00023004"/>
    </source>
</evidence>
<sequence length="172" mass="18326">MDDEEETTSSIHVRINGEREQHDIEHGETLMASLRRAGHYSVKNGCDEGVCGACNVILGERGLTRSCLVPAASCDGADVMTVEGLLDDAGNLHPLQEEFLEHGAAQCGYCIPGILLSAYDLLQDNVNPTEDEVANALSGNICRCTGYVQQIEAIQAAADRLPHSETAAEGDA</sequence>
<dbReference type="InterPro" id="IPR036884">
    <property type="entry name" value="2Fe-2S-bd_dom_sf"/>
</dbReference>
<feature type="domain" description="2Fe-2S ferredoxin-type" evidence="7">
    <location>
        <begin position="9"/>
        <end position="85"/>
    </location>
</feature>
<dbReference type="Proteomes" id="UP000011648">
    <property type="component" value="Unassembled WGS sequence"/>
</dbReference>
<dbReference type="CDD" id="cd00207">
    <property type="entry name" value="fer2"/>
    <property type="match status" value="1"/>
</dbReference>
<feature type="region of interest" description="Disordered" evidence="6">
    <location>
        <begin position="1"/>
        <end position="20"/>
    </location>
</feature>
<dbReference type="Gene3D" id="3.10.20.30">
    <property type="match status" value="1"/>
</dbReference>
<dbReference type="PANTHER" id="PTHR44379">
    <property type="entry name" value="OXIDOREDUCTASE WITH IRON-SULFUR SUBUNIT"/>
    <property type="match status" value="1"/>
</dbReference>
<evidence type="ECO:0000256" key="6">
    <source>
        <dbReference type="SAM" id="MobiDB-lite"/>
    </source>
</evidence>
<dbReference type="OrthoDB" id="37184at2157"/>
<dbReference type="InterPro" id="IPR051452">
    <property type="entry name" value="Diverse_Oxidoreductases"/>
</dbReference>
<evidence type="ECO:0000259" key="7">
    <source>
        <dbReference type="PROSITE" id="PS51085"/>
    </source>
</evidence>
<dbReference type="SUPFAM" id="SSF54292">
    <property type="entry name" value="2Fe-2S ferredoxin-like"/>
    <property type="match status" value="1"/>
</dbReference>
<dbReference type="RefSeq" id="WP_006827295.1">
    <property type="nucleotide sequence ID" value="NZ_AOIL01000062.1"/>
</dbReference>
<dbReference type="InterPro" id="IPR006058">
    <property type="entry name" value="2Fe2S_fd_BS"/>
</dbReference>
<dbReference type="STRING" id="1230458.C484_18417"/>
<dbReference type="InterPro" id="IPR002888">
    <property type="entry name" value="2Fe-2S-bd"/>
</dbReference>
<evidence type="ECO:0000313" key="9">
    <source>
        <dbReference type="Proteomes" id="UP000011648"/>
    </source>
</evidence>
<reference evidence="8 9" key="1">
    <citation type="journal article" date="2014" name="PLoS Genet.">
        <title>Phylogenetically driven sequencing of extremely halophilic archaea reveals strategies for static and dynamic osmo-response.</title>
        <authorList>
            <person name="Becker E.A."/>
            <person name="Seitzer P.M."/>
            <person name="Tritt A."/>
            <person name="Larsen D."/>
            <person name="Krusor M."/>
            <person name="Yao A.I."/>
            <person name="Wu D."/>
            <person name="Madern D."/>
            <person name="Eisen J.A."/>
            <person name="Darling A.E."/>
            <person name="Facciotti M.T."/>
        </authorList>
    </citation>
    <scope>NUCLEOTIDE SEQUENCE [LARGE SCALE GENOMIC DNA]</scope>
    <source>
        <strain evidence="8 9">DSM 12281</strain>
    </source>
</reference>
<dbReference type="Pfam" id="PF00111">
    <property type="entry name" value="Fer2"/>
    <property type="match status" value="1"/>
</dbReference>
<protein>
    <submittedName>
        <fullName evidence="8">Dehydrogenase</fullName>
    </submittedName>
</protein>
<dbReference type="PROSITE" id="PS00197">
    <property type="entry name" value="2FE2S_FER_1"/>
    <property type="match status" value="1"/>
</dbReference>
<evidence type="ECO:0000256" key="2">
    <source>
        <dbReference type="ARBA" id="ARBA00022723"/>
    </source>
</evidence>
<dbReference type="GO" id="GO:0016491">
    <property type="term" value="F:oxidoreductase activity"/>
    <property type="evidence" value="ECO:0007669"/>
    <property type="project" value="UniProtKB-KW"/>
</dbReference>
<evidence type="ECO:0000313" key="8">
    <source>
        <dbReference type="EMBL" id="ELY86220.1"/>
    </source>
</evidence>
<dbReference type="GO" id="GO:0046872">
    <property type="term" value="F:metal ion binding"/>
    <property type="evidence" value="ECO:0007669"/>
    <property type="project" value="UniProtKB-KW"/>
</dbReference>
<organism evidence="8 9">
    <name type="scientific">Natrialba taiwanensis DSM 12281</name>
    <dbReference type="NCBI Taxonomy" id="1230458"/>
    <lineage>
        <taxon>Archaea</taxon>
        <taxon>Methanobacteriati</taxon>
        <taxon>Methanobacteriota</taxon>
        <taxon>Stenosarchaea group</taxon>
        <taxon>Halobacteria</taxon>
        <taxon>Halobacteriales</taxon>
        <taxon>Natrialbaceae</taxon>
        <taxon>Natrialba</taxon>
    </lineage>
</organism>
<dbReference type="AlphaFoldDB" id="L9ZI99"/>
<keyword evidence="5" id="KW-0411">Iron-sulfur</keyword>
<keyword evidence="3" id="KW-0560">Oxidoreductase</keyword>
<dbReference type="InterPro" id="IPR036010">
    <property type="entry name" value="2Fe-2S_ferredoxin-like_sf"/>
</dbReference>
<gene>
    <name evidence="8" type="ORF">C484_18417</name>
</gene>
<evidence type="ECO:0000256" key="5">
    <source>
        <dbReference type="ARBA" id="ARBA00023014"/>
    </source>
</evidence>
<evidence type="ECO:0000256" key="1">
    <source>
        <dbReference type="ARBA" id="ARBA00022714"/>
    </source>
</evidence>
<proteinExistence type="predicted"/>
<dbReference type="SUPFAM" id="SSF47741">
    <property type="entry name" value="CO dehydrogenase ISP C-domain like"/>
    <property type="match status" value="1"/>
</dbReference>
<accession>L9ZI99</accession>
<dbReference type="PANTHER" id="PTHR44379:SF5">
    <property type="entry name" value="OXIDOREDUCTASE WITH IRON-SULFUR SUBUNIT"/>
    <property type="match status" value="1"/>
</dbReference>
<dbReference type="Pfam" id="PF01799">
    <property type="entry name" value="Fer2_2"/>
    <property type="match status" value="1"/>
</dbReference>
<keyword evidence="9" id="KW-1185">Reference proteome</keyword>